<evidence type="ECO:0000259" key="2">
    <source>
        <dbReference type="Pfam" id="PF23066"/>
    </source>
</evidence>
<feature type="region of interest" description="Disordered" evidence="1">
    <location>
        <begin position="1"/>
        <end position="45"/>
    </location>
</feature>
<sequence length="794" mass="90180">MSDKPVSGLKRNHNSSIKDKFLWNRNRRGAQSLKSRSSTKDADKQISKFNASSPDLFSLNAMSNKYNVFSGGYVKVHVLSEMSNMNIFEKLLHHTRSLKQWEIHDISLEQDEIVSKMPTGIFSTPLPYSSILGVMSVDLTREPINCVKIVTSSCTYLLQAPNAYQRDRWFYSIEWKMNVHKYRMKLYNSVKPEALLYELKVLVSLTVDCPLYIDDTHQVLLDIVSCLLSQKSEAMSNVSHEELITALAPLVDQNQPSLEICNFFSKHCRQSPRSIIVIDMFTPIVQRILKHNVDFGKSTWLRTFVVEYIQALNCQNNGIESVRTFIRSVHGPLSQCPHPRILNNLVAVCLSAIYQCFSTEGASGEKFNALKHKRTKTPVATAVSPVNEHTKNNLNNHVQAIATDVKNTKNSLQENLNKQLQQKEQQNSDAKPLNNSKQNRADLNLKESYTAKLNKLDEGNKHEMADENYQVVVLFVEVLKEISKILDWCPGLASLLQPLPFPDESMTNLQFTRLMYPVIERFAEDDRESVVKCLLYSREDKDGWLQVYSPGGSACEDNGKLFSKMTEALLKPGMQTGKLKKFLATLAKTHLQVVVMLALRENEVMIKVLRDMLQMGILTDEQEQLRVVSALRCTPSGKEMYEELKSLLMVLTQKKGPKAFTLAPNSTDSDLRTLFGTGSWGSLEHLDLSFTHVTSASVDVLRYLPNLRHLNLWATQIDDKGLRAICDYLDLESLNLCETRVTNEGILCLEVMTKLEYLNLNSTELNSETFLHLKKKLPNLLEVDINYTDALAEL</sequence>
<dbReference type="PANTHER" id="PTHR25480">
    <property type="entry name" value="LEUCINE-RICH REPEAT-CONTAINING PROTEIN 73"/>
    <property type="match status" value="1"/>
</dbReference>
<dbReference type="Pfam" id="PF23066">
    <property type="entry name" value="PH_21"/>
    <property type="match status" value="1"/>
</dbReference>
<proteinExistence type="predicted"/>
<feature type="domain" description="C-Maf-inducing protein PH" evidence="2">
    <location>
        <begin position="65"/>
        <end position="186"/>
    </location>
</feature>
<evidence type="ECO:0000313" key="3">
    <source>
        <dbReference type="EMBL" id="CAK8683040.1"/>
    </source>
</evidence>
<protein>
    <recommendedName>
        <fullName evidence="2">C-Maf-inducing protein PH domain-containing protein</fullName>
    </recommendedName>
</protein>
<dbReference type="InterPro" id="IPR032675">
    <property type="entry name" value="LRR_dom_sf"/>
</dbReference>
<dbReference type="Gene3D" id="3.80.10.10">
    <property type="entry name" value="Ribonuclease Inhibitor"/>
    <property type="match status" value="1"/>
</dbReference>
<comment type="caution">
    <text evidence="3">The sequence shown here is derived from an EMBL/GenBank/DDBJ whole genome shotgun (WGS) entry which is preliminary data.</text>
</comment>
<keyword evidence="4" id="KW-1185">Reference proteome</keyword>
<feature type="region of interest" description="Disordered" evidence="1">
    <location>
        <begin position="420"/>
        <end position="444"/>
    </location>
</feature>
<gene>
    <name evidence="3" type="ORF">CVLEPA_LOCUS14156</name>
</gene>
<name>A0ABP0FYK6_CLALP</name>
<dbReference type="PANTHER" id="PTHR25480:SF0">
    <property type="entry name" value="C-MAF-INDUCING PROTEIN"/>
    <property type="match status" value="1"/>
</dbReference>
<dbReference type="EMBL" id="CAWYQH010000096">
    <property type="protein sequence ID" value="CAK8683040.1"/>
    <property type="molecule type" value="Genomic_DNA"/>
</dbReference>
<dbReference type="SUPFAM" id="SSF50729">
    <property type="entry name" value="PH domain-like"/>
    <property type="match status" value="1"/>
</dbReference>
<evidence type="ECO:0000313" key="4">
    <source>
        <dbReference type="Proteomes" id="UP001642483"/>
    </source>
</evidence>
<reference evidence="3 4" key="1">
    <citation type="submission" date="2024-02" db="EMBL/GenBank/DDBJ databases">
        <authorList>
            <person name="Daric V."/>
            <person name="Darras S."/>
        </authorList>
    </citation>
    <scope>NUCLEOTIDE SEQUENCE [LARGE SCALE GENOMIC DNA]</scope>
</reference>
<accession>A0ABP0FYK6</accession>
<dbReference type="SUPFAM" id="SSF52047">
    <property type="entry name" value="RNI-like"/>
    <property type="match status" value="1"/>
</dbReference>
<evidence type="ECO:0000256" key="1">
    <source>
        <dbReference type="SAM" id="MobiDB-lite"/>
    </source>
</evidence>
<dbReference type="InterPro" id="IPR056429">
    <property type="entry name" value="PH_CMIP"/>
</dbReference>
<dbReference type="Proteomes" id="UP001642483">
    <property type="component" value="Unassembled WGS sequence"/>
</dbReference>
<dbReference type="InterPro" id="IPR052813">
    <property type="entry name" value="CMIP"/>
</dbReference>
<organism evidence="3 4">
    <name type="scientific">Clavelina lepadiformis</name>
    <name type="common">Light-bulb sea squirt</name>
    <name type="synonym">Ascidia lepadiformis</name>
    <dbReference type="NCBI Taxonomy" id="159417"/>
    <lineage>
        <taxon>Eukaryota</taxon>
        <taxon>Metazoa</taxon>
        <taxon>Chordata</taxon>
        <taxon>Tunicata</taxon>
        <taxon>Ascidiacea</taxon>
        <taxon>Aplousobranchia</taxon>
        <taxon>Clavelinidae</taxon>
        <taxon>Clavelina</taxon>
    </lineage>
</organism>